<dbReference type="AlphaFoldDB" id="A0A8J8MIA4"/>
<dbReference type="GO" id="GO:0046872">
    <property type="term" value="F:metal ion binding"/>
    <property type="evidence" value="ECO:0007669"/>
    <property type="project" value="UniProtKB-KW"/>
</dbReference>
<dbReference type="GO" id="GO:0008484">
    <property type="term" value="F:sulfuric ester hydrolase activity"/>
    <property type="evidence" value="ECO:0007669"/>
    <property type="project" value="TreeGrafter"/>
</dbReference>
<evidence type="ECO:0000259" key="3">
    <source>
        <dbReference type="Pfam" id="PF00884"/>
    </source>
</evidence>
<evidence type="ECO:0000256" key="2">
    <source>
        <dbReference type="ARBA" id="ARBA00022801"/>
    </source>
</evidence>
<sequence>MVKQPNIIFMMTDDQRYDTFGFKSDGVVITPHLDKMASEGVCFNQAYHVSPICMPSRAAVHMSKYISDHQCGFDVPTDKTVTRQEFMESYPVLLREAGYYTGFIGKFGYAVTDEKKTNAEKVLGKRIHADGYVRTNAQEDLEENMPKDLFDEWYGNTGQGRYFPLEDGTFNGHANPYDAKHLTAFNGCKAVDFIKRASQTGKPFNLSISFKGPHNPLTPEQRHLDKYQNVQVPRQYNDTPEHFNLLPEVVRKKSRNPEYYFNRGEWKNFGAGTWEIEENYQTDIKKYYALITGVDEVVGKIRDTLEELGIADHTIVIYTSDNGMFCGSRQIHGKSILYEESIKAPMIVHDPRLDKSRQHVAVDGLISHVDIAPTILDYAGIEPYPAYRGVSFKGLVDGERDEIHDYVYGENNFNNNFLAKNEVKDPSRYQSIRSKYVRGRRYKYIRYYECEPVIEELFDVLDDPYEEHNLIGKDAYGDTHALLADKLEQFIGRVCHE</sequence>
<keyword evidence="1" id="KW-0479">Metal-binding</keyword>
<gene>
    <name evidence="4" type="ORF">HZI73_07390</name>
</gene>
<dbReference type="Pfam" id="PF00884">
    <property type="entry name" value="Sulfatase"/>
    <property type="match status" value="1"/>
</dbReference>
<accession>A0A8J8MIA4</accession>
<dbReference type="InterPro" id="IPR000917">
    <property type="entry name" value="Sulfatase_N"/>
</dbReference>
<dbReference type="KEGG" id="vpy:HZI73_07390"/>
<proteinExistence type="predicted"/>
<dbReference type="Proteomes" id="UP000683246">
    <property type="component" value="Chromosome"/>
</dbReference>
<reference evidence="4" key="1">
    <citation type="submission" date="2020-07" db="EMBL/GenBank/DDBJ databases">
        <title>Vallitalea pronyensis genome.</title>
        <authorList>
            <person name="Postec A."/>
        </authorList>
    </citation>
    <scope>NUCLEOTIDE SEQUENCE</scope>
    <source>
        <strain evidence="4">FatNI3</strain>
    </source>
</reference>
<dbReference type="PANTHER" id="PTHR45953:SF1">
    <property type="entry name" value="IDURONATE 2-SULFATASE"/>
    <property type="match status" value="1"/>
</dbReference>
<protein>
    <submittedName>
        <fullName evidence="4">Sulfatase-like hydrolase/transferase</fullName>
    </submittedName>
</protein>
<dbReference type="Gene3D" id="3.40.720.10">
    <property type="entry name" value="Alkaline Phosphatase, subunit A"/>
    <property type="match status" value="1"/>
</dbReference>
<evidence type="ECO:0000256" key="1">
    <source>
        <dbReference type="ARBA" id="ARBA00022723"/>
    </source>
</evidence>
<keyword evidence="2 4" id="KW-0378">Hydrolase</keyword>
<dbReference type="SUPFAM" id="SSF53649">
    <property type="entry name" value="Alkaline phosphatase-like"/>
    <property type="match status" value="1"/>
</dbReference>
<dbReference type="GO" id="GO:0005737">
    <property type="term" value="C:cytoplasm"/>
    <property type="evidence" value="ECO:0007669"/>
    <property type="project" value="TreeGrafter"/>
</dbReference>
<dbReference type="PANTHER" id="PTHR45953">
    <property type="entry name" value="IDURONATE 2-SULFATASE"/>
    <property type="match status" value="1"/>
</dbReference>
<keyword evidence="5" id="KW-1185">Reference proteome</keyword>
<organism evidence="4 5">
    <name type="scientific">Vallitalea pronyensis</name>
    <dbReference type="NCBI Taxonomy" id="1348613"/>
    <lineage>
        <taxon>Bacteria</taxon>
        <taxon>Bacillati</taxon>
        <taxon>Bacillota</taxon>
        <taxon>Clostridia</taxon>
        <taxon>Lachnospirales</taxon>
        <taxon>Vallitaleaceae</taxon>
        <taxon>Vallitalea</taxon>
    </lineage>
</organism>
<name>A0A8J8MIA4_9FIRM</name>
<dbReference type="InterPro" id="IPR017850">
    <property type="entry name" value="Alkaline_phosphatase_core_sf"/>
</dbReference>
<feature type="domain" description="Sulfatase N-terminal" evidence="3">
    <location>
        <begin position="5"/>
        <end position="381"/>
    </location>
</feature>
<dbReference type="RefSeq" id="WP_212697612.1">
    <property type="nucleotide sequence ID" value="NZ_CP058649.1"/>
</dbReference>
<evidence type="ECO:0000313" key="4">
    <source>
        <dbReference type="EMBL" id="QUI22134.1"/>
    </source>
</evidence>
<evidence type="ECO:0000313" key="5">
    <source>
        <dbReference type="Proteomes" id="UP000683246"/>
    </source>
</evidence>
<dbReference type="EMBL" id="CP058649">
    <property type="protein sequence ID" value="QUI22134.1"/>
    <property type="molecule type" value="Genomic_DNA"/>
</dbReference>